<accession>A0A165H5I8</accession>
<organism evidence="9 10">
    <name type="scientific">Exidia glandulosa HHB12029</name>
    <dbReference type="NCBI Taxonomy" id="1314781"/>
    <lineage>
        <taxon>Eukaryota</taxon>
        <taxon>Fungi</taxon>
        <taxon>Dikarya</taxon>
        <taxon>Basidiomycota</taxon>
        <taxon>Agaricomycotina</taxon>
        <taxon>Agaricomycetes</taxon>
        <taxon>Auriculariales</taxon>
        <taxon>Exidiaceae</taxon>
        <taxon>Exidia</taxon>
    </lineage>
</organism>
<keyword evidence="6" id="KW-0325">Glycoprotein</keyword>
<keyword evidence="5" id="KW-0472">Membrane</keyword>
<name>A0A165H5I8_EXIGL</name>
<dbReference type="InterPro" id="IPR051836">
    <property type="entry name" value="Kremen_rcpt"/>
</dbReference>
<evidence type="ECO:0000256" key="5">
    <source>
        <dbReference type="ARBA" id="ARBA00023136"/>
    </source>
</evidence>
<sequence length="543" mass="57800">MAALKSLLALSLFAISATAVGTLLPAGWSVLDQCAVDVPSRLFKSVKIKNLSNNTPQDCVYYCDSLGYTYAGVEYGTECHCGRGYDTAAAASAPASECNMPCTGDSSQKCGAGWRIQVFVSNDKLPASPVLPDGWSTAYGCAVDSGDRVLLHNKMFTLPKSNSPAACVQKCASVGATHAGVEYGSECHCGVGYLWQPVSAPIEQCDMDCTGNSYYNCGSGYRISIYTLDAPSVSSSTTVSSTSTTTSATSVPTASSIAVSGNIGVYNKTSDQLIGYIAPINGGKNYMVDPDQNKALNVQFKFSTVPNTPFSIRITDDSPYGYFGAVQASNYGNQCAGCGEWYDEVVNVAYSKPGQALYVGNAYDDLAGGKHASQATMWLVDPRTKIIQGIWTNPSVQAAWPLNSYLYAPGMGTYMNTDLTAWKQSIHPAQGDVQVVYKLEGPVPRFTPVCSGVAGWEFKASDGSAFDVQCSKDFGGNDIAVVKQPSFAACMQSCATYNTGRGSGAKCVGVTWVPDYTDCWWKYAFNRDVWVQGTTECDSALLL</sequence>
<dbReference type="PROSITE" id="PS51212">
    <property type="entry name" value="WSC"/>
    <property type="match status" value="2"/>
</dbReference>
<dbReference type="GO" id="GO:0005886">
    <property type="term" value="C:plasma membrane"/>
    <property type="evidence" value="ECO:0007669"/>
    <property type="project" value="TreeGrafter"/>
</dbReference>
<evidence type="ECO:0000256" key="6">
    <source>
        <dbReference type="ARBA" id="ARBA00023180"/>
    </source>
</evidence>
<gene>
    <name evidence="9" type="ORF">EXIGLDRAFT_693621</name>
</gene>
<evidence type="ECO:0000313" key="10">
    <source>
        <dbReference type="Proteomes" id="UP000077266"/>
    </source>
</evidence>
<feature type="domain" description="WSC" evidence="8">
    <location>
        <begin position="28"/>
        <end position="122"/>
    </location>
</feature>
<keyword evidence="3 7" id="KW-0732">Signal</keyword>
<dbReference type="Pfam" id="PF01822">
    <property type="entry name" value="WSC"/>
    <property type="match status" value="2"/>
</dbReference>
<dbReference type="PANTHER" id="PTHR24269:SF16">
    <property type="entry name" value="PROTEIN SLG1"/>
    <property type="match status" value="1"/>
</dbReference>
<feature type="signal peptide" evidence="7">
    <location>
        <begin position="1"/>
        <end position="19"/>
    </location>
</feature>
<dbReference type="EMBL" id="KV426026">
    <property type="protein sequence ID" value="KZV91484.1"/>
    <property type="molecule type" value="Genomic_DNA"/>
</dbReference>
<dbReference type="AlphaFoldDB" id="A0A165H5I8"/>
<evidence type="ECO:0000256" key="2">
    <source>
        <dbReference type="ARBA" id="ARBA00022692"/>
    </source>
</evidence>
<evidence type="ECO:0000256" key="1">
    <source>
        <dbReference type="ARBA" id="ARBA00004167"/>
    </source>
</evidence>
<keyword evidence="2" id="KW-0812">Transmembrane</keyword>
<dbReference type="OrthoDB" id="5985073at2759"/>
<evidence type="ECO:0000256" key="4">
    <source>
        <dbReference type="ARBA" id="ARBA00022989"/>
    </source>
</evidence>
<dbReference type="Proteomes" id="UP000077266">
    <property type="component" value="Unassembled WGS sequence"/>
</dbReference>
<evidence type="ECO:0000256" key="7">
    <source>
        <dbReference type="SAM" id="SignalP"/>
    </source>
</evidence>
<evidence type="ECO:0000313" key="9">
    <source>
        <dbReference type="EMBL" id="KZV91484.1"/>
    </source>
</evidence>
<protein>
    <submittedName>
        <fullName evidence="9">WSC-domain-containing protein</fullName>
    </submittedName>
</protein>
<reference evidence="9 10" key="1">
    <citation type="journal article" date="2016" name="Mol. Biol. Evol.">
        <title>Comparative Genomics of Early-Diverging Mushroom-Forming Fungi Provides Insights into the Origins of Lignocellulose Decay Capabilities.</title>
        <authorList>
            <person name="Nagy L.G."/>
            <person name="Riley R."/>
            <person name="Tritt A."/>
            <person name="Adam C."/>
            <person name="Daum C."/>
            <person name="Floudas D."/>
            <person name="Sun H."/>
            <person name="Yadav J.S."/>
            <person name="Pangilinan J."/>
            <person name="Larsson K.H."/>
            <person name="Matsuura K."/>
            <person name="Barry K."/>
            <person name="Labutti K."/>
            <person name="Kuo R."/>
            <person name="Ohm R.A."/>
            <person name="Bhattacharya S.S."/>
            <person name="Shirouzu T."/>
            <person name="Yoshinaga Y."/>
            <person name="Martin F.M."/>
            <person name="Grigoriev I.V."/>
            <person name="Hibbett D.S."/>
        </authorList>
    </citation>
    <scope>NUCLEOTIDE SEQUENCE [LARGE SCALE GENOMIC DNA]</scope>
    <source>
        <strain evidence="9 10">HHB12029</strain>
    </source>
</reference>
<feature type="chain" id="PRO_5007858525" evidence="7">
    <location>
        <begin position="20"/>
        <end position="543"/>
    </location>
</feature>
<keyword evidence="4" id="KW-1133">Transmembrane helix</keyword>
<dbReference type="STRING" id="1314781.A0A165H5I8"/>
<dbReference type="SMART" id="SM00321">
    <property type="entry name" value="WSC"/>
    <property type="match status" value="2"/>
</dbReference>
<dbReference type="InterPro" id="IPR002889">
    <property type="entry name" value="WSC_carb-bd"/>
</dbReference>
<evidence type="ECO:0000256" key="3">
    <source>
        <dbReference type="ARBA" id="ARBA00022729"/>
    </source>
</evidence>
<proteinExistence type="predicted"/>
<comment type="subcellular location">
    <subcellularLocation>
        <location evidence="1">Membrane</location>
        <topology evidence="1">Single-pass membrane protein</topology>
    </subcellularLocation>
</comment>
<evidence type="ECO:0000259" key="8">
    <source>
        <dbReference type="PROSITE" id="PS51212"/>
    </source>
</evidence>
<dbReference type="PANTHER" id="PTHR24269">
    <property type="entry name" value="KREMEN PROTEIN"/>
    <property type="match status" value="1"/>
</dbReference>
<dbReference type="InParanoid" id="A0A165H5I8"/>
<keyword evidence="10" id="KW-1185">Reference proteome</keyword>
<feature type="domain" description="WSC" evidence="8">
    <location>
        <begin position="135"/>
        <end position="229"/>
    </location>
</feature>